<dbReference type="EMBL" id="JAVFKD010000014">
    <property type="protein sequence ID" value="KAK5991028.1"/>
    <property type="molecule type" value="Genomic_DNA"/>
</dbReference>
<sequence>MSQINEEDLVYERAMGAKIGQTYENNGQIWSTPLALKDYVYIQYTLSNLDLTRNQVAWWVLYSRKNPETIISSCTTYLRDVVISNEDGAKPAKAVVVADIFTLPEYRMQGMATRLIRHLQWTLDEKKDYAVQFSVAYSSGHASFLENLGWKPYPATQLRITLGTAKVDRPIHKYLGQVDYKHMCGITNLDTRLTKVHVAAKRDEKKLHVRFLPSLNLARWHMVRSKMYHDCMEKKTSQRTAQPIEGPTRKPDIYGACYQDGETLASAFVWWIHDFKERKLYLCKIAVTRQEGLEEPLKLVLRTAAAEAFQWDLREIVSWDPTAQVTSAAMAMVAELGDGARALVEERFESVPCLRWHRSSKNEVVWEERNYDGFC</sequence>
<reference evidence="2 3" key="1">
    <citation type="submission" date="2024-01" db="EMBL/GenBank/DDBJ databases">
        <title>Complete genome of Cladobotryum mycophilum ATHUM6906.</title>
        <authorList>
            <person name="Christinaki A.C."/>
            <person name="Myridakis A.I."/>
            <person name="Kouvelis V.N."/>
        </authorList>
    </citation>
    <scope>NUCLEOTIDE SEQUENCE [LARGE SCALE GENOMIC DNA]</scope>
    <source>
        <strain evidence="2 3">ATHUM6906</strain>
    </source>
</reference>
<keyword evidence="3" id="KW-1185">Reference proteome</keyword>
<dbReference type="Proteomes" id="UP001338125">
    <property type="component" value="Unassembled WGS sequence"/>
</dbReference>
<dbReference type="InterPro" id="IPR053013">
    <property type="entry name" value="LAT"/>
</dbReference>
<evidence type="ECO:0000313" key="2">
    <source>
        <dbReference type="EMBL" id="KAK5991028.1"/>
    </source>
</evidence>
<dbReference type="SUPFAM" id="SSF55729">
    <property type="entry name" value="Acyl-CoA N-acyltransferases (Nat)"/>
    <property type="match status" value="1"/>
</dbReference>
<evidence type="ECO:0000259" key="1">
    <source>
        <dbReference type="Pfam" id="PF22998"/>
    </source>
</evidence>
<protein>
    <recommendedName>
        <fullName evidence="1">LYC1 C-terminal domain-containing protein</fullName>
    </recommendedName>
</protein>
<gene>
    <name evidence="2" type="ORF">PT974_09304</name>
</gene>
<dbReference type="InterPro" id="IPR055100">
    <property type="entry name" value="GNAT_LYC1-like"/>
</dbReference>
<dbReference type="Pfam" id="PF22998">
    <property type="entry name" value="GNAT_LYC1-like"/>
    <property type="match status" value="1"/>
</dbReference>
<evidence type="ECO:0000313" key="3">
    <source>
        <dbReference type="Proteomes" id="UP001338125"/>
    </source>
</evidence>
<dbReference type="Gene3D" id="3.40.630.30">
    <property type="match status" value="1"/>
</dbReference>
<comment type="caution">
    <text evidence="2">The sequence shown here is derived from an EMBL/GenBank/DDBJ whole genome shotgun (WGS) entry which is preliminary data.</text>
</comment>
<feature type="domain" description="LYC1 C-terminal" evidence="1">
    <location>
        <begin position="178"/>
        <end position="370"/>
    </location>
</feature>
<proteinExistence type="predicted"/>
<dbReference type="InterPro" id="IPR016181">
    <property type="entry name" value="Acyl_CoA_acyltransferase"/>
</dbReference>
<accession>A0ABR0SFT9</accession>
<name>A0ABR0SFT9_9HYPO</name>
<dbReference type="PANTHER" id="PTHR34815">
    <property type="entry name" value="LYSINE ACETYLTRANSFERASE"/>
    <property type="match status" value="1"/>
</dbReference>
<dbReference type="PANTHER" id="PTHR34815:SF2">
    <property type="entry name" value="N-ACETYLTRANSFERASE DOMAIN-CONTAINING PROTEIN"/>
    <property type="match status" value="1"/>
</dbReference>
<organism evidence="2 3">
    <name type="scientific">Cladobotryum mycophilum</name>
    <dbReference type="NCBI Taxonomy" id="491253"/>
    <lineage>
        <taxon>Eukaryota</taxon>
        <taxon>Fungi</taxon>
        <taxon>Dikarya</taxon>
        <taxon>Ascomycota</taxon>
        <taxon>Pezizomycotina</taxon>
        <taxon>Sordariomycetes</taxon>
        <taxon>Hypocreomycetidae</taxon>
        <taxon>Hypocreales</taxon>
        <taxon>Hypocreaceae</taxon>
        <taxon>Cladobotryum</taxon>
    </lineage>
</organism>